<proteinExistence type="predicted"/>
<feature type="region of interest" description="Disordered" evidence="1">
    <location>
        <begin position="60"/>
        <end position="82"/>
    </location>
</feature>
<sequence length="139" mass="15694">MKRFRCFRWRVAGLQQLQDDNDIKCKSAGVQGSRIKAQQDMKKCSNKLMRYSCGCNLCSKTQPIPSRDPLERGPPYSPRKSVPINELESHMQCNEELLPLHKKETICQGTIAGDALQHSVAQTHETKAYAVPTSQTSLF</sequence>
<reference evidence="2" key="1">
    <citation type="journal article" date="2023" name="Mol. Ecol. Resour.">
        <title>Chromosome-level genome assembly of a triploid poplar Populus alba 'Berolinensis'.</title>
        <authorList>
            <person name="Chen S."/>
            <person name="Yu Y."/>
            <person name="Wang X."/>
            <person name="Wang S."/>
            <person name="Zhang T."/>
            <person name="Zhou Y."/>
            <person name="He R."/>
            <person name="Meng N."/>
            <person name="Wang Y."/>
            <person name="Liu W."/>
            <person name="Liu Z."/>
            <person name="Liu J."/>
            <person name="Guo Q."/>
            <person name="Huang H."/>
            <person name="Sederoff R.R."/>
            <person name="Wang G."/>
            <person name="Qu G."/>
            <person name="Chen S."/>
        </authorList>
    </citation>
    <scope>NUCLEOTIDE SEQUENCE</scope>
    <source>
        <strain evidence="2">SC-2020</strain>
    </source>
</reference>
<organism evidence="2 3">
    <name type="scientific">Populus alba x Populus x berolinensis</name>
    <dbReference type="NCBI Taxonomy" id="444605"/>
    <lineage>
        <taxon>Eukaryota</taxon>
        <taxon>Viridiplantae</taxon>
        <taxon>Streptophyta</taxon>
        <taxon>Embryophyta</taxon>
        <taxon>Tracheophyta</taxon>
        <taxon>Spermatophyta</taxon>
        <taxon>Magnoliopsida</taxon>
        <taxon>eudicotyledons</taxon>
        <taxon>Gunneridae</taxon>
        <taxon>Pentapetalae</taxon>
        <taxon>rosids</taxon>
        <taxon>fabids</taxon>
        <taxon>Malpighiales</taxon>
        <taxon>Salicaceae</taxon>
        <taxon>Saliceae</taxon>
        <taxon>Populus</taxon>
    </lineage>
</organism>
<comment type="caution">
    <text evidence="2">The sequence shown here is derived from an EMBL/GenBank/DDBJ whole genome shotgun (WGS) entry which is preliminary data.</text>
</comment>
<dbReference type="Proteomes" id="UP001164929">
    <property type="component" value="Chromosome 9"/>
</dbReference>
<evidence type="ECO:0000313" key="2">
    <source>
        <dbReference type="EMBL" id="KAJ6986206.1"/>
    </source>
</evidence>
<name>A0AAD6MIW7_9ROSI</name>
<dbReference type="EMBL" id="JAQIZT010000009">
    <property type="protein sequence ID" value="KAJ6986206.1"/>
    <property type="molecule type" value="Genomic_DNA"/>
</dbReference>
<keyword evidence="3" id="KW-1185">Reference proteome</keyword>
<dbReference type="AlphaFoldDB" id="A0AAD6MIW7"/>
<evidence type="ECO:0000256" key="1">
    <source>
        <dbReference type="SAM" id="MobiDB-lite"/>
    </source>
</evidence>
<accession>A0AAD6MIW7</accession>
<evidence type="ECO:0000313" key="3">
    <source>
        <dbReference type="Proteomes" id="UP001164929"/>
    </source>
</evidence>
<gene>
    <name evidence="2" type="ORF">NC653_023947</name>
</gene>
<protein>
    <submittedName>
        <fullName evidence="2">Uncharacterized protein</fullName>
    </submittedName>
</protein>